<protein>
    <submittedName>
        <fullName evidence="4">4-oxalocrotonate tautomerase</fullName>
    </submittedName>
    <submittedName>
        <fullName evidence="3">Tautomerase family protein</fullName>
    </submittedName>
</protein>
<dbReference type="EMBL" id="CP024639">
    <property type="protein sequence ID" value="QGR09666.1"/>
    <property type="molecule type" value="Genomic_DNA"/>
</dbReference>
<proteinExistence type="predicted"/>
<organism evidence="4 5">
    <name type="scientific">Pantoea phytobeneficialis</name>
    <dbReference type="NCBI Taxonomy" id="2052056"/>
    <lineage>
        <taxon>Bacteria</taxon>
        <taxon>Pseudomonadati</taxon>
        <taxon>Pseudomonadota</taxon>
        <taxon>Gammaproteobacteria</taxon>
        <taxon>Enterobacterales</taxon>
        <taxon>Erwiniaceae</taxon>
        <taxon>Pantoea</taxon>
    </lineage>
</organism>
<feature type="domain" description="4-oxalocrotonate tautomerase-like" evidence="2">
    <location>
        <begin position="2"/>
        <end position="60"/>
    </location>
</feature>
<dbReference type="Gene3D" id="3.30.429.10">
    <property type="entry name" value="Macrophage Migration Inhibitory Factor"/>
    <property type="match status" value="1"/>
</dbReference>
<keyword evidence="6" id="KW-1185">Reference proteome</keyword>
<dbReference type="GO" id="GO:0016853">
    <property type="term" value="F:isomerase activity"/>
    <property type="evidence" value="ECO:0007669"/>
    <property type="project" value="UniProtKB-KW"/>
</dbReference>
<dbReference type="AlphaFoldDB" id="A0AAP9HAR8"/>
<accession>A0AAP9HAR8</accession>
<name>A0AAP9HAR8_9GAMM</name>
<geneLocation type="plasmid" evidence="4">
    <name>pMSR2C</name>
</geneLocation>
<dbReference type="EMBL" id="JAUOOM010000006">
    <property type="protein sequence ID" value="MDO6406573.1"/>
    <property type="molecule type" value="Genomic_DNA"/>
</dbReference>
<dbReference type="Proteomes" id="UP001171299">
    <property type="component" value="Unassembled WGS sequence"/>
</dbReference>
<evidence type="ECO:0000313" key="4">
    <source>
        <dbReference type="EMBL" id="QGR09666.1"/>
    </source>
</evidence>
<reference evidence="4" key="2">
    <citation type="journal article" date="2020" name="Environ. Microbiol.">
        <title>The extreme plant-growth-promoting properties of Pantoea phytobeneficialis MSR2 revealed by functional and genomic analysis.</title>
        <authorList>
            <person name="Nascimento F.X."/>
            <person name="Hernandez A.G."/>
            <person name="Glick B.R."/>
            <person name="Rossi M.J."/>
        </authorList>
    </citation>
    <scope>NUCLEOTIDE SEQUENCE</scope>
    <source>
        <strain evidence="4">MSR2</strain>
    </source>
</reference>
<reference evidence="5" key="1">
    <citation type="submission" date="2017-11" db="EMBL/GenBank/DDBJ databases">
        <title>Genome sequence of Pantoea sp. MSR2.</title>
        <authorList>
            <person name="Nascimento F.X."/>
        </authorList>
    </citation>
    <scope>NUCLEOTIDE SEQUENCE [LARGE SCALE GENOMIC DNA]</scope>
    <source>
        <strain evidence="5">MSR2</strain>
        <plasmid evidence="5">pmsr2c</plasmid>
    </source>
</reference>
<evidence type="ECO:0000313" key="5">
    <source>
        <dbReference type="Proteomes" id="UP000424872"/>
    </source>
</evidence>
<evidence type="ECO:0000313" key="6">
    <source>
        <dbReference type="Proteomes" id="UP001171299"/>
    </source>
</evidence>
<dbReference type="InterPro" id="IPR014347">
    <property type="entry name" value="Tautomerase/MIF_sf"/>
</dbReference>
<dbReference type="RefSeq" id="WP_208727054.1">
    <property type="nucleotide sequence ID" value="NZ_CP024639.1"/>
</dbReference>
<dbReference type="KEGG" id="ppho:CTZ24_24705"/>
<sequence length="61" mass="6927">MPEIIVHMVSGRTADQKKKLMDGIYQAVKDALPVKEEYIVISLIETDKEHKSRGGILFKDL</sequence>
<dbReference type="Proteomes" id="UP000424872">
    <property type="component" value="Plasmid pMSR2C"/>
</dbReference>
<evidence type="ECO:0000259" key="2">
    <source>
        <dbReference type="Pfam" id="PF01361"/>
    </source>
</evidence>
<dbReference type="InterPro" id="IPR004370">
    <property type="entry name" value="4-OT-like_dom"/>
</dbReference>
<gene>
    <name evidence="4" type="ORF">CTZ24_24705</name>
    <name evidence="3" type="ORF">Q3404_08295</name>
</gene>
<keyword evidence="1" id="KW-0413">Isomerase</keyword>
<dbReference type="Pfam" id="PF01361">
    <property type="entry name" value="Tautomerase"/>
    <property type="match status" value="1"/>
</dbReference>
<geneLocation type="plasmid" evidence="5">
    <name>pmsr2c</name>
</geneLocation>
<evidence type="ECO:0000313" key="3">
    <source>
        <dbReference type="EMBL" id="MDO6406573.1"/>
    </source>
</evidence>
<keyword evidence="4" id="KW-0614">Plasmid</keyword>
<dbReference type="SUPFAM" id="SSF55331">
    <property type="entry name" value="Tautomerase/MIF"/>
    <property type="match status" value="1"/>
</dbReference>
<evidence type="ECO:0000256" key="1">
    <source>
        <dbReference type="ARBA" id="ARBA00023235"/>
    </source>
</evidence>
<reference evidence="3" key="3">
    <citation type="submission" date="2023-07" db="EMBL/GenBank/DDBJ databases">
        <title>The extreme plant-growth-promoting properties of Pantoea phytobeneficialis PF55 revealed by functional and genomic analysis.</title>
        <authorList>
            <person name="Nascimento F.X."/>
            <person name="Marcio R.J."/>
        </authorList>
    </citation>
    <scope>NUCLEOTIDE SEQUENCE</scope>
    <source>
        <strain evidence="3">PF55</strain>
    </source>
</reference>